<evidence type="ECO:0000256" key="3">
    <source>
        <dbReference type="ARBA" id="ARBA00022448"/>
    </source>
</evidence>
<evidence type="ECO:0000256" key="1">
    <source>
        <dbReference type="ARBA" id="ARBA00004141"/>
    </source>
</evidence>
<dbReference type="GO" id="GO:0005886">
    <property type="term" value="C:plasma membrane"/>
    <property type="evidence" value="ECO:0007669"/>
    <property type="project" value="TreeGrafter"/>
</dbReference>
<dbReference type="OrthoDB" id="46396at2759"/>
<reference evidence="8" key="2">
    <citation type="submission" date="2014-06" db="EMBL/GenBank/DDBJ databases">
        <authorList>
            <person name="Aslett M."/>
        </authorList>
    </citation>
    <scope>NUCLEOTIDE SEQUENCE</scope>
</reference>
<dbReference type="Proteomes" id="UP000492820">
    <property type="component" value="Unassembled WGS sequence"/>
</dbReference>
<feature type="transmembrane region" description="Helical" evidence="7">
    <location>
        <begin position="154"/>
        <end position="176"/>
    </location>
</feature>
<dbReference type="AlphaFoldDB" id="A0A068WL45"/>
<sequence length="467" mass="52838">MAVEVDEMNEKREGDVLMCNTELETGHLDQGKPKDKSLPEGVDPLSPMYRTELQKVFFSYLTIASLIPTTLASFVNLMIKDCLPVFFRVITSAVVMLCMFIITTILTRVVTETNVFFIITLVTVVINNIGSAINQGSIYGLFPVLPGCNSRAFLEGQAVAGIIAAAANLLTIASASNPLDVGFAYFIIGVCIIALTIGLFIILFRNPYFLYYWKNKGIKQRTDNTPWNVKLRRTAANLWHAMWEVRWTGFTLLFTLAVTLAVFPSVYVLLVPNNFDENSQWHTKYFHAVTVFLCYNVFDYVGRMFVGWIKWPKFAQKKLLLSMAVLRAILIPLSTLCNINSKRIPTVFYHDSIPTILVGLLVSTMHQDMHRRATKRAAALQRQRISRWVCVSAYSYPMELWPSSRNFSVILFSAYHSPRDPHLHITATIATGRVVTPSISVTICLHSVPCLLICPRHYPYSHFGRFI</sequence>
<protein>
    <submittedName>
        <fullName evidence="8 10">Equilibrative nucleoside transporter 3</fullName>
    </submittedName>
</protein>
<evidence type="ECO:0000256" key="2">
    <source>
        <dbReference type="ARBA" id="ARBA00007965"/>
    </source>
</evidence>
<reference evidence="10" key="3">
    <citation type="submission" date="2020-10" db="UniProtKB">
        <authorList>
            <consortium name="WormBaseParasite"/>
        </authorList>
    </citation>
    <scope>IDENTIFICATION</scope>
</reference>
<evidence type="ECO:0000313" key="8">
    <source>
        <dbReference type="EMBL" id="CDS18325.1"/>
    </source>
</evidence>
<proteinExistence type="inferred from homology"/>
<keyword evidence="6 7" id="KW-0472">Membrane</keyword>
<dbReference type="PANTHER" id="PTHR10332">
    <property type="entry name" value="EQUILIBRATIVE NUCLEOSIDE TRANSPORTER"/>
    <property type="match status" value="1"/>
</dbReference>
<evidence type="ECO:0000313" key="10">
    <source>
        <dbReference type="WBParaSite" id="EgrG_000609000"/>
    </source>
</evidence>
<feature type="transmembrane region" description="Helical" evidence="7">
    <location>
        <begin position="86"/>
        <end position="109"/>
    </location>
</feature>
<accession>A0A068WL45</accession>
<evidence type="ECO:0000256" key="7">
    <source>
        <dbReference type="SAM" id="Phobius"/>
    </source>
</evidence>
<dbReference type="InterPro" id="IPR002259">
    <property type="entry name" value="Eqnu_transpt"/>
</dbReference>
<dbReference type="GO" id="GO:0005337">
    <property type="term" value="F:nucleoside transmembrane transporter activity"/>
    <property type="evidence" value="ECO:0007669"/>
    <property type="project" value="InterPro"/>
</dbReference>
<keyword evidence="4 7" id="KW-0812">Transmembrane</keyword>
<dbReference type="Pfam" id="PF01733">
    <property type="entry name" value="Nucleoside_tran"/>
    <property type="match status" value="1"/>
</dbReference>
<name>A0A068WL45_ECHGR</name>
<reference evidence="8 9" key="1">
    <citation type="journal article" date="2013" name="Nature">
        <title>The genomes of four tapeworm species reveal adaptations to parasitism.</title>
        <authorList>
            <person name="Tsai I.J."/>
            <person name="Zarowiecki M."/>
            <person name="Holroyd N."/>
            <person name="Garciarrubio A."/>
            <person name="Sanchez-Flores A."/>
            <person name="Brooks K.L."/>
            <person name="Tracey A."/>
            <person name="Bobes R.J."/>
            <person name="Fragoso G."/>
            <person name="Sciutto E."/>
            <person name="Aslett M."/>
            <person name="Beasley H."/>
            <person name="Bennett H.M."/>
            <person name="Cai J."/>
            <person name="Camicia F."/>
            <person name="Clark R."/>
            <person name="Cucher M."/>
            <person name="De Silva N."/>
            <person name="Day T.A."/>
            <person name="Deplazes P."/>
            <person name="Estrada K."/>
            <person name="Fernandez C."/>
            <person name="Holland P.W."/>
            <person name="Hou J."/>
            <person name="Hu S."/>
            <person name="Huckvale T."/>
            <person name="Hung S.S."/>
            <person name="Kamenetzky L."/>
            <person name="Keane J.A."/>
            <person name="Kiss F."/>
            <person name="Koziol U."/>
            <person name="Lambert O."/>
            <person name="Liu K."/>
            <person name="Luo X."/>
            <person name="Luo Y."/>
            <person name="Macchiaroli N."/>
            <person name="Nichol S."/>
            <person name="Paps J."/>
            <person name="Parkinson J."/>
            <person name="Pouchkina-Stantcheva N."/>
            <person name="Riddiford N."/>
            <person name="Rosenzvit M."/>
            <person name="Salinas G."/>
            <person name="Wasmuth J.D."/>
            <person name="Zamanian M."/>
            <person name="Zheng Y."/>
            <person name="Cai X."/>
            <person name="Soberon X."/>
            <person name="Olson P.D."/>
            <person name="Laclette J.P."/>
            <person name="Brehm K."/>
            <person name="Berriman M."/>
            <person name="Garciarrubio A."/>
            <person name="Bobes R.J."/>
            <person name="Fragoso G."/>
            <person name="Sanchez-Flores A."/>
            <person name="Estrada K."/>
            <person name="Cevallos M.A."/>
            <person name="Morett E."/>
            <person name="Gonzalez V."/>
            <person name="Portillo T."/>
            <person name="Ochoa-Leyva A."/>
            <person name="Jose M.V."/>
            <person name="Sciutto E."/>
            <person name="Landa A."/>
            <person name="Jimenez L."/>
            <person name="Valdes V."/>
            <person name="Carrero J.C."/>
            <person name="Larralde C."/>
            <person name="Morales-Montor J."/>
            <person name="Limon-Lason J."/>
            <person name="Soberon X."/>
            <person name="Laclette J.P."/>
        </authorList>
    </citation>
    <scope>NUCLEOTIDE SEQUENCE [LARGE SCALE GENOMIC DNA]</scope>
</reference>
<evidence type="ECO:0000313" key="9">
    <source>
        <dbReference type="Proteomes" id="UP000492820"/>
    </source>
</evidence>
<dbReference type="SUPFAM" id="SSF103473">
    <property type="entry name" value="MFS general substrate transporter"/>
    <property type="match status" value="1"/>
</dbReference>
<gene>
    <name evidence="8" type="ORF">EgrG_000609000</name>
</gene>
<dbReference type="PRINTS" id="PR01130">
    <property type="entry name" value="DERENTRNSPRT"/>
</dbReference>
<evidence type="ECO:0000256" key="4">
    <source>
        <dbReference type="ARBA" id="ARBA00022692"/>
    </source>
</evidence>
<dbReference type="WBParaSite" id="EgrG_000609000">
    <property type="protein sequence ID" value="EgrG_000609000"/>
    <property type="gene ID" value="EgrG_000609000"/>
</dbReference>
<comment type="subcellular location">
    <subcellularLocation>
        <location evidence="1">Membrane</location>
        <topology evidence="1">Multi-pass membrane protein</topology>
    </subcellularLocation>
</comment>
<feature type="transmembrane region" description="Helical" evidence="7">
    <location>
        <begin position="182"/>
        <end position="204"/>
    </location>
</feature>
<feature type="transmembrane region" description="Helical" evidence="7">
    <location>
        <begin position="285"/>
        <end position="306"/>
    </location>
</feature>
<keyword evidence="3" id="KW-0813">Transport</keyword>
<dbReference type="EMBL" id="LK028578">
    <property type="protein sequence ID" value="CDS18325.1"/>
    <property type="molecule type" value="Genomic_DNA"/>
</dbReference>
<feature type="transmembrane region" description="Helical" evidence="7">
    <location>
        <begin position="115"/>
        <end position="142"/>
    </location>
</feature>
<keyword evidence="5 7" id="KW-1133">Transmembrane helix</keyword>
<feature type="transmembrane region" description="Helical" evidence="7">
    <location>
        <begin position="250"/>
        <end position="270"/>
    </location>
</feature>
<feature type="transmembrane region" description="Helical" evidence="7">
    <location>
        <begin position="57"/>
        <end position="79"/>
    </location>
</feature>
<evidence type="ECO:0000256" key="5">
    <source>
        <dbReference type="ARBA" id="ARBA00022989"/>
    </source>
</evidence>
<evidence type="ECO:0000256" key="6">
    <source>
        <dbReference type="ARBA" id="ARBA00023136"/>
    </source>
</evidence>
<dbReference type="InterPro" id="IPR036259">
    <property type="entry name" value="MFS_trans_sf"/>
</dbReference>
<dbReference type="PANTHER" id="PTHR10332:SF88">
    <property type="entry name" value="EQUILIBRATIVE NUCLEOSIDE TRANSPORTER 1, ISOFORM A"/>
    <property type="match status" value="1"/>
</dbReference>
<organism evidence="8">
    <name type="scientific">Echinococcus granulosus</name>
    <name type="common">Hydatid tapeworm</name>
    <dbReference type="NCBI Taxonomy" id="6210"/>
    <lineage>
        <taxon>Eukaryota</taxon>
        <taxon>Metazoa</taxon>
        <taxon>Spiralia</taxon>
        <taxon>Lophotrochozoa</taxon>
        <taxon>Platyhelminthes</taxon>
        <taxon>Cestoda</taxon>
        <taxon>Eucestoda</taxon>
        <taxon>Cyclophyllidea</taxon>
        <taxon>Taeniidae</taxon>
        <taxon>Echinococcus</taxon>
        <taxon>Echinococcus granulosus group</taxon>
    </lineage>
</organism>
<comment type="similarity">
    <text evidence="2">Belongs to the SLC29A/ENT transporter (TC 2.A.57) family.</text>
</comment>